<dbReference type="EMBL" id="CP128399">
    <property type="protein sequence ID" value="WJW65498.1"/>
    <property type="molecule type" value="Genomic_DNA"/>
</dbReference>
<reference evidence="2" key="2">
    <citation type="journal article" date="2024" name="Nature">
        <title>Anoxygenic phototroph of the Chloroflexota uses a type I reaction centre.</title>
        <authorList>
            <person name="Tsuji J.M."/>
            <person name="Shaw N.A."/>
            <person name="Nagashima S."/>
            <person name="Venkiteswaran J.J."/>
            <person name="Schiff S.L."/>
            <person name="Watanabe T."/>
            <person name="Fukui M."/>
            <person name="Hanada S."/>
            <person name="Tank M."/>
            <person name="Neufeld J.D."/>
        </authorList>
    </citation>
    <scope>NUCLEOTIDE SEQUENCE</scope>
    <source>
        <strain evidence="2">L227-S17</strain>
    </source>
</reference>
<reference evidence="1 3" key="1">
    <citation type="submission" date="2020-06" db="EMBL/GenBank/DDBJ databases">
        <title>Anoxygenic phototrophic Chloroflexota member uses a Type I reaction center.</title>
        <authorList>
            <person name="Tsuji J.M."/>
            <person name="Shaw N.A."/>
            <person name="Nagashima S."/>
            <person name="Venkiteswaran J."/>
            <person name="Schiff S.L."/>
            <person name="Hanada S."/>
            <person name="Tank M."/>
            <person name="Neufeld J.D."/>
        </authorList>
    </citation>
    <scope>NUCLEOTIDE SEQUENCE [LARGE SCALE GENOMIC DNA]</scope>
    <source>
        <strain evidence="1">L227-S17</strain>
    </source>
</reference>
<evidence type="ECO:0000313" key="3">
    <source>
        <dbReference type="Proteomes" id="UP000521676"/>
    </source>
</evidence>
<protein>
    <submittedName>
        <fullName evidence="1">Uncharacterized protein</fullName>
    </submittedName>
</protein>
<evidence type="ECO:0000313" key="1">
    <source>
        <dbReference type="EMBL" id="NWJ46119.1"/>
    </source>
</evidence>
<name>A0A8T7M1Q0_9CHLR</name>
<gene>
    <name evidence="1" type="ORF">HXX08_09595</name>
    <name evidence="2" type="ORF">OZ401_001263</name>
</gene>
<dbReference type="RefSeq" id="WP_341467382.1">
    <property type="nucleotide sequence ID" value="NZ_CP128399.1"/>
</dbReference>
<sequence>MKLIVIGGGCYGIYHSEQLYKAILKGKLPADTRLIIVDRNARPPALEKFGNAPQFEFVQSDWQEYLQKFFADSQNYSPEIHADSVQIVPAPFAPHLLFDWLQFATTQRLLELGHPGIVIERNGFEERTMLPYEYFDPKSGNRYISRAGWKCPTACIEPHKCPAIKDVRDWDLEEDVKRAASGKLPVPSSTAAQRLNAENKPNCQPLPNTASNPLTFDAAITFTCRHFSHGIGTTPAHQLFEARKRAVALALSLTAEHPVAHLAIATVSHCHGVLATLKISFHA</sequence>
<dbReference type="Proteomes" id="UP001431572">
    <property type="component" value="Chromosome 1"/>
</dbReference>
<proteinExistence type="predicted"/>
<evidence type="ECO:0000313" key="2">
    <source>
        <dbReference type="EMBL" id="WJW65498.1"/>
    </source>
</evidence>
<dbReference type="Proteomes" id="UP000521676">
    <property type="component" value="Unassembled WGS sequence"/>
</dbReference>
<accession>A0A8T7M1Q0</accession>
<dbReference type="EMBL" id="JACATZ010000001">
    <property type="protein sequence ID" value="NWJ46119.1"/>
    <property type="molecule type" value="Genomic_DNA"/>
</dbReference>
<dbReference type="AlphaFoldDB" id="A0A8T7M1Q0"/>
<keyword evidence="4" id="KW-1185">Reference proteome</keyword>
<evidence type="ECO:0000313" key="4">
    <source>
        <dbReference type="Proteomes" id="UP001431572"/>
    </source>
</evidence>
<organism evidence="1 3">
    <name type="scientific">Candidatus Chlorohelix allophototropha</name>
    <dbReference type="NCBI Taxonomy" id="3003348"/>
    <lineage>
        <taxon>Bacteria</taxon>
        <taxon>Bacillati</taxon>
        <taxon>Chloroflexota</taxon>
        <taxon>Chloroflexia</taxon>
        <taxon>Candidatus Chloroheliales</taxon>
        <taxon>Candidatus Chloroheliaceae</taxon>
        <taxon>Candidatus Chlorohelix</taxon>
    </lineage>
</organism>